<dbReference type="RefSeq" id="WP_146601044.1">
    <property type="nucleotide sequence ID" value="NZ_SJPY01000006.1"/>
</dbReference>
<dbReference type="AlphaFoldDB" id="A0A5C6DQ10"/>
<feature type="domain" description="Endonuclease/exonuclease/phosphatase" evidence="2">
    <location>
        <begin position="27"/>
        <end position="67"/>
    </location>
</feature>
<reference evidence="3 4" key="1">
    <citation type="submission" date="2019-02" db="EMBL/GenBank/DDBJ databases">
        <title>Deep-cultivation of Planctomycetes and their phenomic and genomic characterization uncovers novel biology.</title>
        <authorList>
            <person name="Wiegand S."/>
            <person name="Jogler M."/>
            <person name="Boedeker C."/>
            <person name="Pinto D."/>
            <person name="Vollmers J."/>
            <person name="Rivas-Marin E."/>
            <person name="Kohn T."/>
            <person name="Peeters S.H."/>
            <person name="Heuer A."/>
            <person name="Rast P."/>
            <person name="Oberbeckmann S."/>
            <person name="Bunk B."/>
            <person name="Jeske O."/>
            <person name="Meyerdierks A."/>
            <person name="Storesund J.E."/>
            <person name="Kallscheuer N."/>
            <person name="Luecker S."/>
            <person name="Lage O.M."/>
            <person name="Pohl T."/>
            <person name="Merkel B.J."/>
            <person name="Hornburger P."/>
            <person name="Mueller R.-W."/>
            <person name="Bruemmer F."/>
            <person name="Labrenz M."/>
            <person name="Spormann A.M."/>
            <person name="Op Den Camp H."/>
            <person name="Overmann J."/>
            <person name="Amann R."/>
            <person name="Jetten M.S.M."/>
            <person name="Mascher T."/>
            <person name="Medema M.H."/>
            <person name="Devos D.P."/>
            <person name="Kaster A.-K."/>
            <person name="Ovreas L."/>
            <person name="Rohde M."/>
            <person name="Galperin M.Y."/>
            <person name="Jogler C."/>
        </authorList>
    </citation>
    <scope>NUCLEOTIDE SEQUENCE [LARGE SCALE GENOMIC DNA]</scope>
    <source>
        <strain evidence="3 4">Q31b</strain>
    </source>
</reference>
<feature type="chain" id="PRO_5022936488" description="Endonuclease/exonuclease/phosphatase domain-containing protein" evidence="1">
    <location>
        <begin position="20"/>
        <end position="76"/>
    </location>
</feature>
<dbReference type="OrthoDB" id="9812856at2"/>
<feature type="signal peptide" evidence="1">
    <location>
        <begin position="1"/>
        <end position="19"/>
    </location>
</feature>
<organism evidence="3 4">
    <name type="scientific">Novipirellula aureliae</name>
    <dbReference type="NCBI Taxonomy" id="2527966"/>
    <lineage>
        <taxon>Bacteria</taxon>
        <taxon>Pseudomonadati</taxon>
        <taxon>Planctomycetota</taxon>
        <taxon>Planctomycetia</taxon>
        <taxon>Pirellulales</taxon>
        <taxon>Pirellulaceae</taxon>
        <taxon>Novipirellula</taxon>
    </lineage>
</organism>
<evidence type="ECO:0000313" key="4">
    <source>
        <dbReference type="Proteomes" id="UP000315471"/>
    </source>
</evidence>
<evidence type="ECO:0000256" key="1">
    <source>
        <dbReference type="SAM" id="SignalP"/>
    </source>
</evidence>
<keyword evidence="4" id="KW-1185">Reference proteome</keyword>
<dbReference type="EMBL" id="SJPY01000006">
    <property type="protein sequence ID" value="TWU38702.1"/>
    <property type="molecule type" value="Genomic_DNA"/>
</dbReference>
<keyword evidence="1" id="KW-0732">Signal</keyword>
<dbReference type="GO" id="GO:0003824">
    <property type="term" value="F:catalytic activity"/>
    <property type="evidence" value="ECO:0007669"/>
    <property type="project" value="InterPro"/>
</dbReference>
<sequence length="76" mass="8381" precursor="true">MIRSIVLFIASVGILSSNAIGETFTIATYNLNWGNRRGDQILDAISEADSDLICFQETTPVTARSEDRLHFSYAAL</sequence>
<proteinExistence type="predicted"/>
<comment type="caution">
    <text evidence="3">The sequence shown here is derived from an EMBL/GenBank/DDBJ whole genome shotgun (WGS) entry which is preliminary data.</text>
</comment>
<dbReference type="InterPro" id="IPR036691">
    <property type="entry name" value="Endo/exonu/phosph_ase_sf"/>
</dbReference>
<gene>
    <name evidence="3" type="ORF">Q31b_37800</name>
</gene>
<dbReference type="InterPro" id="IPR005135">
    <property type="entry name" value="Endo/exonuclease/phosphatase"/>
</dbReference>
<dbReference type="Proteomes" id="UP000315471">
    <property type="component" value="Unassembled WGS sequence"/>
</dbReference>
<protein>
    <recommendedName>
        <fullName evidence="2">Endonuclease/exonuclease/phosphatase domain-containing protein</fullName>
    </recommendedName>
</protein>
<evidence type="ECO:0000259" key="2">
    <source>
        <dbReference type="Pfam" id="PF03372"/>
    </source>
</evidence>
<evidence type="ECO:0000313" key="3">
    <source>
        <dbReference type="EMBL" id="TWU38702.1"/>
    </source>
</evidence>
<dbReference type="Gene3D" id="3.60.10.10">
    <property type="entry name" value="Endonuclease/exonuclease/phosphatase"/>
    <property type="match status" value="1"/>
</dbReference>
<dbReference type="Pfam" id="PF03372">
    <property type="entry name" value="Exo_endo_phos"/>
    <property type="match status" value="1"/>
</dbReference>
<accession>A0A5C6DQ10</accession>
<name>A0A5C6DQ10_9BACT</name>
<dbReference type="SUPFAM" id="SSF56219">
    <property type="entry name" value="DNase I-like"/>
    <property type="match status" value="1"/>
</dbReference>